<dbReference type="EMBL" id="QBMN01000004">
    <property type="protein sequence ID" value="PZO45553.1"/>
    <property type="molecule type" value="Genomic_DNA"/>
</dbReference>
<accession>A0A2W4WK92</accession>
<name>A0A2W4WK92_9CYAN</name>
<comment type="caution">
    <text evidence="1">The sequence shown here is derived from an EMBL/GenBank/DDBJ whole genome shotgun (WGS) entry which is preliminary data.</text>
</comment>
<reference evidence="2" key="1">
    <citation type="submission" date="2018-04" db="EMBL/GenBank/DDBJ databases">
        <authorList>
            <person name="Cornet L."/>
        </authorList>
    </citation>
    <scope>NUCLEOTIDE SEQUENCE [LARGE SCALE GENOMIC DNA]</scope>
</reference>
<gene>
    <name evidence="1" type="ORF">DCF17_01095</name>
</gene>
<organism evidence="1 2">
    <name type="scientific">Shackletoniella antarctica</name>
    <dbReference type="NCBI Taxonomy" id="268115"/>
    <lineage>
        <taxon>Bacteria</taxon>
        <taxon>Bacillati</taxon>
        <taxon>Cyanobacteriota</taxon>
        <taxon>Cyanophyceae</taxon>
        <taxon>Oculatellales</taxon>
        <taxon>Oculatellaceae</taxon>
        <taxon>Shackletoniella</taxon>
    </lineage>
</organism>
<sequence length="128" mass="14573">MLGTFQHSCLRIEVEATQGQIQTSLMQPGQFCRWLWPQRFSQGLPNELHSGLSFNSYLGPVEVHHQIKEVTDHSLHMVLSGGIDGFHEWYWGDQWVQSGLEGVSALPLNLGQTLVMLRLRQHLEKPSP</sequence>
<evidence type="ECO:0000313" key="1">
    <source>
        <dbReference type="EMBL" id="PZO45553.1"/>
    </source>
</evidence>
<reference evidence="1 2" key="2">
    <citation type="submission" date="2018-06" db="EMBL/GenBank/DDBJ databases">
        <title>Metagenomic assembly of (sub)arctic Cyanobacteria and their associated microbiome from non-axenic cultures.</title>
        <authorList>
            <person name="Baurain D."/>
        </authorList>
    </citation>
    <scope>NUCLEOTIDE SEQUENCE [LARGE SCALE GENOMIC DNA]</scope>
    <source>
        <strain evidence="1">ULC041bin1</strain>
    </source>
</reference>
<proteinExistence type="predicted"/>
<protein>
    <submittedName>
        <fullName evidence="1">Uncharacterized protein</fullName>
    </submittedName>
</protein>
<dbReference type="AlphaFoldDB" id="A0A2W4WK92"/>
<dbReference type="Proteomes" id="UP000249081">
    <property type="component" value="Unassembled WGS sequence"/>
</dbReference>
<evidence type="ECO:0000313" key="2">
    <source>
        <dbReference type="Proteomes" id="UP000249081"/>
    </source>
</evidence>